<evidence type="ECO:0008006" key="5">
    <source>
        <dbReference type="Google" id="ProtNLM"/>
    </source>
</evidence>
<dbReference type="Gene3D" id="3.40.50.2000">
    <property type="entry name" value="Glycogen Phosphorylase B"/>
    <property type="match status" value="2"/>
</dbReference>
<dbReference type="PANTHER" id="PTHR11926:SF774">
    <property type="entry name" value="UDP-GLYCOSYLTRANSFERASE 85A1-RELATED"/>
    <property type="match status" value="1"/>
</dbReference>
<dbReference type="GO" id="GO:0080044">
    <property type="term" value="F:quercetin 7-O-glucosyltransferase activity"/>
    <property type="evidence" value="ECO:0007669"/>
    <property type="project" value="TreeGrafter"/>
</dbReference>
<dbReference type="EMBL" id="KZ305047">
    <property type="protein sequence ID" value="PIA37492.1"/>
    <property type="molecule type" value="Genomic_DNA"/>
</dbReference>
<gene>
    <name evidence="3" type="ORF">AQUCO_03000223v1</name>
</gene>
<dbReference type="CDD" id="cd03784">
    <property type="entry name" value="GT1_Gtf-like"/>
    <property type="match status" value="1"/>
</dbReference>
<evidence type="ECO:0000256" key="1">
    <source>
        <dbReference type="ARBA" id="ARBA00009995"/>
    </source>
</evidence>
<keyword evidence="4" id="KW-1185">Reference proteome</keyword>
<dbReference type="SUPFAM" id="SSF53756">
    <property type="entry name" value="UDP-Glycosyltransferase/glycogen phosphorylase"/>
    <property type="match status" value="1"/>
</dbReference>
<keyword evidence="2" id="KW-0808">Transferase</keyword>
<evidence type="ECO:0000313" key="3">
    <source>
        <dbReference type="EMBL" id="PIA37492.1"/>
    </source>
</evidence>
<dbReference type="GO" id="GO:0080043">
    <property type="term" value="F:quercetin 3-O-glucosyltransferase activity"/>
    <property type="evidence" value="ECO:0007669"/>
    <property type="project" value="TreeGrafter"/>
</dbReference>
<dbReference type="InParanoid" id="A0A2G5D1U5"/>
<comment type="similarity">
    <text evidence="1">Belongs to the UDP-glycosyltransferase family.</text>
</comment>
<evidence type="ECO:0000256" key="2">
    <source>
        <dbReference type="ARBA" id="ARBA00022679"/>
    </source>
</evidence>
<dbReference type="Proteomes" id="UP000230069">
    <property type="component" value="Unassembled WGS sequence"/>
</dbReference>
<protein>
    <recommendedName>
        <fullName evidence="5">UDP-glycosyltransferases domain-containing protein</fullName>
    </recommendedName>
</protein>
<sequence length="300" mass="33327">MKFISSNVYIRWRTGHKVIDYIPGVSPTTLADLPTLVSGLGKQVLDDVLEAFCCIRKAQCVRFTSFYELEGQVIDNFTDTSISSLLCCPLIPHMALDSIPDANMECLKWLDSQPTKSVLYVSFGSFLSVSREQMDEIVEGVCESGVTYLWVARGDTSRIQEACGEMGLVVPWCDPLKVLCHSAVAGFWTHCGWNPTVEGVYAGVPMFTFPITGDQIPDSKLIVDDWKVGMKVRDATKEKLVRGKEISGIVQRFMSRDGNASKEMRRNASVLKETCRQALSKGGSSESNLVAFIRDFLKCH</sequence>
<accession>A0A2G5D1U5</accession>
<evidence type="ECO:0000313" key="4">
    <source>
        <dbReference type="Proteomes" id="UP000230069"/>
    </source>
</evidence>
<proteinExistence type="inferred from homology"/>
<reference evidence="3 4" key="1">
    <citation type="submission" date="2017-09" db="EMBL/GenBank/DDBJ databases">
        <title>WGS assembly of Aquilegia coerulea Goldsmith.</title>
        <authorList>
            <person name="Hodges S."/>
            <person name="Kramer E."/>
            <person name="Nordborg M."/>
            <person name="Tomkins J."/>
            <person name="Borevitz J."/>
            <person name="Derieg N."/>
            <person name="Yan J."/>
            <person name="Mihaltcheva S."/>
            <person name="Hayes R.D."/>
            <person name="Rokhsar D."/>
        </authorList>
    </citation>
    <scope>NUCLEOTIDE SEQUENCE [LARGE SCALE GENOMIC DNA]</scope>
    <source>
        <strain evidence="4">cv. Goldsmith</strain>
    </source>
</reference>
<dbReference type="Pfam" id="PF00201">
    <property type="entry name" value="UDPGT"/>
    <property type="match status" value="1"/>
</dbReference>
<organism evidence="3 4">
    <name type="scientific">Aquilegia coerulea</name>
    <name type="common">Rocky mountain columbine</name>
    <dbReference type="NCBI Taxonomy" id="218851"/>
    <lineage>
        <taxon>Eukaryota</taxon>
        <taxon>Viridiplantae</taxon>
        <taxon>Streptophyta</taxon>
        <taxon>Embryophyta</taxon>
        <taxon>Tracheophyta</taxon>
        <taxon>Spermatophyta</taxon>
        <taxon>Magnoliopsida</taxon>
        <taxon>Ranunculales</taxon>
        <taxon>Ranunculaceae</taxon>
        <taxon>Thalictroideae</taxon>
        <taxon>Aquilegia</taxon>
    </lineage>
</organism>
<dbReference type="OrthoDB" id="5835829at2759"/>
<dbReference type="InterPro" id="IPR002213">
    <property type="entry name" value="UDP_glucos_trans"/>
</dbReference>
<dbReference type="AlphaFoldDB" id="A0A2G5D1U5"/>
<dbReference type="FunFam" id="3.40.50.2000:FF:000138">
    <property type="entry name" value="Glycosyltransferase"/>
    <property type="match status" value="1"/>
</dbReference>
<dbReference type="PANTHER" id="PTHR11926">
    <property type="entry name" value="GLUCOSYL/GLUCURONOSYL TRANSFERASES"/>
    <property type="match status" value="1"/>
</dbReference>
<name>A0A2G5D1U5_AQUCA</name>